<dbReference type="RefSeq" id="WP_159345605.1">
    <property type="nucleotide sequence ID" value="NZ_JBALOT010000065.1"/>
</dbReference>
<dbReference type="GO" id="GO:0016787">
    <property type="term" value="F:hydrolase activity"/>
    <property type="evidence" value="ECO:0007669"/>
    <property type="project" value="UniProtKB-KW"/>
</dbReference>
<dbReference type="InterPro" id="IPR050534">
    <property type="entry name" value="Coronavir_polyprotein_1ab"/>
</dbReference>
<evidence type="ECO:0000313" key="7">
    <source>
        <dbReference type="EMBL" id="KAF0823244.1"/>
    </source>
</evidence>
<keyword evidence="2" id="KW-0547">Nucleotide-binding</keyword>
<dbReference type="Gene3D" id="3.40.50.300">
    <property type="entry name" value="P-loop containing nucleotide triphosphate hydrolases"/>
    <property type="match status" value="2"/>
</dbReference>
<dbReference type="Proteomes" id="UP000465778">
    <property type="component" value="Unassembled WGS sequence"/>
</dbReference>
<feature type="domain" description="AAA+ ATPase" evidence="6">
    <location>
        <begin position="158"/>
        <end position="383"/>
    </location>
</feature>
<evidence type="ECO:0000256" key="2">
    <source>
        <dbReference type="ARBA" id="ARBA00022741"/>
    </source>
</evidence>
<dbReference type="Pfam" id="PF13087">
    <property type="entry name" value="AAA_12"/>
    <property type="match status" value="1"/>
</dbReference>
<dbReference type="InterPro" id="IPR047187">
    <property type="entry name" value="SF1_C_Upf1"/>
</dbReference>
<reference evidence="7 8" key="1">
    <citation type="journal article" date="2020" name="G3 (Bethesda)">
        <title>Whole Genome Sequencing and Comparative Genomics of Two Nematicidal Bacillus Strains Reveals a Wide Range of Possible Virulence Factors.</title>
        <authorList>
            <person name="Susic N."/>
            <person name="Janezic S."/>
            <person name="Rupnik M."/>
            <person name="Geric Stare B."/>
        </authorList>
    </citation>
    <scope>NUCLEOTIDE SEQUENCE [LARGE SCALE GENOMIC DNA]</scope>
    <source>
        <strain evidence="7 8">I-1582</strain>
    </source>
</reference>
<dbReference type="CDD" id="cd18808">
    <property type="entry name" value="SF1_C_Upf1"/>
    <property type="match status" value="1"/>
</dbReference>
<dbReference type="GO" id="GO:0005524">
    <property type="term" value="F:ATP binding"/>
    <property type="evidence" value="ECO:0007669"/>
    <property type="project" value="UniProtKB-KW"/>
</dbReference>
<dbReference type="InterPro" id="IPR041679">
    <property type="entry name" value="DNA2/NAM7-like_C"/>
</dbReference>
<dbReference type="InterPro" id="IPR027417">
    <property type="entry name" value="P-loop_NTPase"/>
</dbReference>
<keyword evidence="3" id="KW-0378">Hydrolase</keyword>
<evidence type="ECO:0000256" key="1">
    <source>
        <dbReference type="ARBA" id="ARBA00007913"/>
    </source>
</evidence>
<dbReference type="AlphaFoldDB" id="A0A800MVH6"/>
<dbReference type="EMBL" id="VDEM01000035">
    <property type="protein sequence ID" value="KAF0823244.1"/>
    <property type="molecule type" value="Genomic_DNA"/>
</dbReference>
<dbReference type="SMART" id="SM00382">
    <property type="entry name" value="AAA"/>
    <property type="match status" value="1"/>
</dbReference>
<dbReference type="SUPFAM" id="SSF52540">
    <property type="entry name" value="P-loop containing nucleoside triphosphate hydrolases"/>
    <property type="match status" value="1"/>
</dbReference>
<dbReference type="InterPro" id="IPR003593">
    <property type="entry name" value="AAA+_ATPase"/>
</dbReference>
<name>A0A800MVH6_CYTFI</name>
<keyword evidence="5" id="KW-0067">ATP-binding</keyword>
<dbReference type="Pfam" id="PF13086">
    <property type="entry name" value="AAA_11"/>
    <property type="match status" value="1"/>
</dbReference>
<dbReference type="GO" id="GO:0043139">
    <property type="term" value="F:5'-3' DNA helicase activity"/>
    <property type="evidence" value="ECO:0007669"/>
    <property type="project" value="TreeGrafter"/>
</dbReference>
<sequence length="745" mass="83217">MTATLGLLRAWQKAIQAEILHLKKYGSSRCLILNGRLLSKSDAYMYFFDTPSAIKIPTGSSIKIDWGSKRVEGRILSAEGNNVILALQEDIGSDLSEAFLLHDPWELLDQLFQRLEDIKDSKRKRARIKKLMDPSMPPKHPADKVKSGTHELILRSKYNPVTYVWGPPGTGKTYTLARVAANKYFKGQNVLILAHSNQAIDVLMAEISAFASGKRTIADGDLLRYGSQIGPALINHPSLTAEFLLNKEHSNLSEQKSALMEDRRLLKQDLSRSFSRRDSDQLIELEKKLSGVLEKIRQKEIEFVKNASIIGTTLAKAASDPAIYEKNFDLVIIDEASMAYVPQAAFAASLGKRVIICGDFKQLPPIAASKHKLSEKWLREDIFHHSGVSDAVKDGHLHPHLFLLKEQRRMHPDISAFSNKHIYHSLVGDHPDVMASRAPIAACTPFPGNASILINTNGSGDYGIKEGSSNSRLNFWNLLLGFQLIHEAYIGGSRSIGYVTPYRAQALLMEQILCEIYEEERASADIIAATVHRFQGSEREVMIFDSADAEPHDRAGMLLTGKDSERLLNVAITRTKGKFIHICDLQFIQNKVFRNKTWRKLADHQAHNGQAIHPDQIGRWIKNQHPHLQWMHARKLEKVFEDISKAKKEIIVSLPDGQGLGKEWGQALSSRPPKANLILLAEHSVPFVSPDKISPICLPFPFLLIDGNILWLGMPAESHKNALPPYVAARLRSAAAGSYLTSLIK</sequence>
<protein>
    <recommendedName>
        <fullName evidence="6">AAA+ ATPase domain-containing protein</fullName>
    </recommendedName>
</protein>
<dbReference type="PANTHER" id="PTHR43788:SF8">
    <property type="entry name" value="DNA-BINDING PROTEIN SMUBP-2"/>
    <property type="match status" value="1"/>
</dbReference>
<comment type="caution">
    <text evidence="7">The sequence shown here is derived from an EMBL/GenBank/DDBJ whole genome shotgun (WGS) entry which is preliminary data.</text>
</comment>
<accession>A0A800MVH6</accession>
<dbReference type="InterPro" id="IPR041677">
    <property type="entry name" value="DNA2/NAM7_AAA_11"/>
</dbReference>
<evidence type="ECO:0000313" key="8">
    <source>
        <dbReference type="Proteomes" id="UP000465778"/>
    </source>
</evidence>
<gene>
    <name evidence="7" type="ORF">KIS1582_2965</name>
</gene>
<evidence type="ECO:0000256" key="3">
    <source>
        <dbReference type="ARBA" id="ARBA00022801"/>
    </source>
</evidence>
<evidence type="ECO:0000256" key="4">
    <source>
        <dbReference type="ARBA" id="ARBA00022806"/>
    </source>
</evidence>
<keyword evidence="4" id="KW-0347">Helicase</keyword>
<proteinExistence type="inferred from homology"/>
<comment type="similarity">
    <text evidence="1">Belongs to the DNA2/NAM7 helicase family.</text>
</comment>
<dbReference type="OrthoDB" id="9757917at2"/>
<evidence type="ECO:0000256" key="5">
    <source>
        <dbReference type="ARBA" id="ARBA00022840"/>
    </source>
</evidence>
<dbReference type="PANTHER" id="PTHR43788">
    <property type="entry name" value="DNA2/NAM7 HELICASE FAMILY MEMBER"/>
    <property type="match status" value="1"/>
</dbReference>
<evidence type="ECO:0000259" key="6">
    <source>
        <dbReference type="SMART" id="SM00382"/>
    </source>
</evidence>
<organism evidence="7 8">
    <name type="scientific">Cytobacillus firmus</name>
    <name type="common">Bacillus firmus</name>
    <dbReference type="NCBI Taxonomy" id="1399"/>
    <lineage>
        <taxon>Bacteria</taxon>
        <taxon>Bacillati</taxon>
        <taxon>Bacillota</taxon>
        <taxon>Bacilli</taxon>
        <taxon>Bacillales</taxon>
        <taxon>Bacillaceae</taxon>
        <taxon>Cytobacillus</taxon>
    </lineage>
</organism>